<evidence type="ECO:0000256" key="1">
    <source>
        <dbReference type="ARBA" id="ARBA00022490"/>
    </source>
</evidence>
<protein>
    <recommendedName>
        <fullName evidence="5">Exonuclease VII small subunit</fullName>
    </recommendedName>
</protein>
<evidence type="ECO:0000256" key="3">
    <source>
        <dbReference type="ARBA" id="ARBA00022801"/>
    </source>
</evidence>
<comment type="caution">
    <text evidence="4">The sequence shown here is derived from an EMBL/GenBank/DDBJ whole genome shotgun (WGS) entry which is preliminary data.</text>
</comment>
<dbReference type="GO" id="GO:0009318">
    <property type="term" value="C:exodeoxyribonuclease VII complex"/>
    <property type="evidence" value="ECO:0007669"/>
    <property type="project" value="InterPro"/>
</dbReference>
<evidence type="ECO:0000256" key="2">
    <source>
        <dbReference type="ARBA" id="ARBA00022722"/>
    </source>
</evidence>
<dbReference type="Pfam" id="PF02609">
    <property type="entry name" value="Exonuc_VII_S"/>
    <property type="match status" value="1"/>
</dbReference>
<dbReference type="GO" id="GO:0008855">
    <property type="term" value="F:exodeoxyribonuclease VII activity"/>
    <property type="evidence" value="ECO:0007669"/>
    <property type="project" value="InterPro"/>
</dbReference>
<dbReference type="PANTHER" id="PTHR34137">
    <property type="entry name" value="EXODEOXYRIBONUCLEASE 7 SMALL SUBUNIT"/>
    <property type="match status" value="1"/>
</dbReference>
<proteinExistence type="inferred from homology"/>
<dbReference type="PANTHER" id="PTHR34137:SF1">
    <property type="entry name" value="EXODEOXYRIBONUCLEASE 7 SMALL SUBUNIT"/>
    <property type="match status" value="1"/>
</dbReference>
<dbReference type="InterPro" id="IPR037004">
    <property type="entry name" value="Exonuc_VII_ssu_sf"/>
</dbReference>
<dbReference type="EMBL" id="BARS01030976">
    <property type="protein sequence ID" value="GAG27270.1"/>
    <property type="molecule type" value="Genomic_DNA"/>
</dbReference>
<keyword evidence="2" id="KW-0540">Nuclease</keyword>
<evidence type="ECO:0008006" key="5">
    <source>
        <dbReference type="Google" id="ProtNLM"/>
    </source>
</evidence>
<reference evidence="4" key="1">
    <citation type="journal article" date="2014" name="Front. Microbiol.">
        <title>High frequency of phylogenetically diverse reductive dehalogenase-homologous genes in deep subseafloor sedimentary metagenomes.</title>
        <authorList>
            <person name="Kawai M."/>
            <person name="Futagami T."/>
            <person name="Toyoda A."/>
            <person name="Takaki Y."/>
            <person name="Nishi S."/>
            <person name="Hori S."/>
            <person name="Arai W."/>
            <person name="Tsubouchi T."/>
            <person name="Morono Y."/>
            <person name="Uchiyama I."/>
            <person name="Ito T."/>
            <person name="Fujiyama A."/>
            <person name="Inagaki F."/>
            <person name="Takami H."/>
        </authorList>
    </citation>
    <scope>NUCLEOTIDE SEQUENCE</scope>
    <source>
        <strain evidence="4">Expedition CK06-06</strain>
    </source>
</reference>
<name>X0W9F7_9ZZZZ</name>
<dbReference type="Gene3D" id="1.10.287.1040">
    <property type="entry name" value="Exonuclease VII, small subunit"/>
    <property type="match status" value="1"/>
</dbReference>
<dbReference type="GO" id="GO:0006308">
    <property type="term" value="P:DNA catabolic process"/>
    <property type="evidence" value="ECO:0007669"/>
    <property type="project" value="InterPro"/>
</dbReference>
<dbReference type="NCBIfam" id="TIGR01280">
    <property type="entry name" value="xseB"/>
    <property type="match status" value="1"/>
</dbReference>
<dbReference type="PIRSF" id="PIRSF006488">
    <property type="entry name" value="Exonuc_VII_S"/>
    <property type="match status" value="1"/>
</dbReference>
<dbReference type="SUPFAM" id="SSF116842">
    <property type="entry name" value="XseB-like"/>
    <property type="match status" value="1"/>
</dbReference>
<dbReference type="HAMAP" id="MF_00337">
    <property type="entry name" value="Exonuc_7_S"/>
    <property type="match status" value="1"/>
</dbReference>
<dbReference type="InterPro" id="IPR003761">
    <property type="entry name" value="Exonuc_VII_S"/>
</dbReference>
<evidence type="ECO:0000313" key="4">
    <source>
        <dbReference type="EMBL" id="GAG27270.1"/>
    </source>
</evidence>
<keyword evidence="3" id="KW-0378">Hydrolase</keyword>
<dbReference type="AlphaFoldDB" id="X0W9F7"/>
<organism evidence="4">
    <name type="scientific">marine sediment metagenome</name>
    <dbReference type="NCBI Taxonomy" id="412755"/>
    <lineage>
        <taxon>unclassified sequences</taxon>
        <taxon>metagenomes</taxon>
        <taxon>ecological metagenomes</taxon>
    </lineage>
</organism>
<dbReference type="GO" id="GO:0005829">
    <property type="term" value="C:cytosol"/>
    <property type="evidence" value="ECO:0007669"/>
    <property type="project" value="TreeGrafter"/>
</dbReference>
<accession>X0W9F7</accession>
<gene>
    <name evidence="4" type="ORF">S01H1_48247</name>
</gene>
<sequence>MTAAKKSPNLEKAMGELEQIVEQLEGGELTLEKSLAQFEKGVKLSRECQKALTEAEQKVQILLGDELRDATDDD</sequence>
<keyword evidence="1" id="KW-0963">Cytoplasm</keyword>
<dbReference type="NCBIfam" id="NF002140">
    <property type="entry name" value="PRK00977.1-4"/>
    <property type="match status" value="1"/>
</dbReference>